<sequence>MSFENDKKSVEKDTYEWCLKHSKRLKTNDSHRKLNPSHERIMTQLPGELEHAVKYMCKKNLTVDDIANTFQYLRKRTNIGKYSPYKGNSFTDKQPFRVEKDKPRGNVAEVLNKKNSCTNCGPQDHYSNNYQKEKQKNIPLQKSKMKKFKQKILNLTPWEMPSGKTLMMAKTQ</sequence>
<reference evidence="2" key="1">
    <citation type="submission" date="2021-03" db="EMBL/GenBank/DDBJ databases">
        <title>Draft genome sequence of rust myrtle Austropuccinia psidii MF-1, a brazilian biotype.</title>
        <authorList>
            <person name="Quecine M.C."/>
            <person name="Pachon D.M.R."/>
            <person name="Bonatelli M.L."/>
            <person name="Correr F.H."/>
            <person name="Franceschini L.M."/>
            <person name="Leite T.F."/>
            <person name="Margarido G.R.A."/>
            <person name="Almeida C.A."/>
            <person name="Ferrarezi J.A."/>
            <person name="Labate C.A."/>
        </authorList>
    </citation>
    <scope>NUCLEOTIDE SEQUENCE</scope>
    <source>
        <strain evidence="2">MF-1</strain>
    </source>
</reference>
<protein>
    <submittedName>
        <fullName evidence="2">Uncharacterized protein</fullName>
    </submittedName>
</protein>
<dbReference type="Proteomes" id="UP000765509">
    <property type="component" value="Unassembled WGS sequence"/>
</dbReference>
<evidence type="ECO:0000313" key="2">
    <source>
        <dbReference type="EMBL" id="MBW0482011.1"/>
    </source>
</evidence>
<evidence type="ECO:0000256" key="1">
    <source>
        <dbReference type="SAM" id="MobiDB-lite"/>
    </source>
</evidence>
<evidence type="ECO:0000313" key="3">
    <source>
        <dbReference type="Proteomes" id="UP000765509"/>
    </source>
</evidence>
<keyword evidence="3" id="KW-1185">Reference proteome</keyword>
<feature type="region of interest" description="Disordered" evidence="1">
    <location>
        <begin position="83"/>
        <end position="102"/>
    </location>
</feature>
<dbReference type="AlphaFoldDB" id="A0A9Q3CBI7"/>
<dbReference type="EMBL" id="AVOT02006615">
    <property type="protein sequence ID" value="MBW0482011.1"/>
    <property type="molecule type" value="Genomic_DNA"/>
</dbReference>
<proteinExistence type="predicted"/>
<organism evidence="2 3">
    <name type="scientific">Austropuccinia psidii MF-1</name>
    <dbReference type="NCBI Taxonomy" id="1389203"/>
    <lineage>
        <taxon>Eukaryota</taxon>
        <taxon>Fungi</taxon>
        <taxon>Dikarya</taxon>
        <taxon>Basidiomycota</taxon>
        <taxon>Pucciniomycotina</taxon>
        <taxon>Pucciniomycetes</taxon>
        <taxon>Pucciniales</taxon>
        <taxon>Sphaerophragmiaceae</taxon>
        <taxon>Austropuccinia</taxon>
    </lineage>
</organism>
<name>A0A9Q3CBI7_9BASI</name>
<comment type="caution">
    <text evidence="2">The sequence shown here is derived from an EMBL/GenBank/DDBJ whole genome shotgun (WGS) entry which is preliminary data.</text>
</comment>
<gene>
    <name evidence="2" type="ORF">O181_021726</name>
</gene>
<accession>A0A9Q3CBI7</accession>